<reference evidence="1 2" key="1">
    <citation type="journal article" date="2012" name="Stand. Genomic Sci.">
        <title>Complete genome sequence of the sulfur compounds oxidizing chemolithoautotroph Sulfuricurvum kujiense type strain (YK-1(T)).</title>
        <authorList>
            <person name="Han C."/>
            <person name="Kotsyurbenko O."/>
            <person name="Chertkov O."/>
            <person name="Held B."/>
            <person name="Lapidus A."/>
            <person name="Nolan M."/>
            <person name="Lucas S."/>
            <person name="Hammon N."/>
            <person name="Deshpande S."/>
            <person name="Cheng J.F."/>
            <person name="Tapia R."/>
            <person name="Goodwin L.A."/>
            <person name="Pitluck S."/>
            <person name="Liolios K."/>
            <person name="Pagani I."/>
            <person name="Ivanova N."/>
            <person name="Mavromatis K."/>
            <person name="Mikhailova N."/>
            <person name="Pati A."/>
            <person name="Chen A."/>
            <person name="Palaniappan K."/>
            <person name="Land M."/>
            <person name="Hauser L."/>
            <person name="Chang Y.J."/>
            <person name="Jeffries C.D."/>
            <person name="Brambilla E.M."/>
            <person name="Rohde M."/>
            <person name="Spring S."/>
            <person name="Sikorski J."/>
            <person name="Goker M."/>
            <person name="Woyke T."/>
            <person name="Bristow J."/>
            <person name="Eisen J.A."/>
            <person name="Markowitz V."/>
            <person name="Hugenholtz P."/>
            <person name="Kyrpides N.C."/>
            <person name="Klenk H.P."/>
            <person name="Detter J.C."/>
        </authorList>
    </citation>
    <scope>NUCLEOTIDE SEQUENCE [LARGE SCALE GENOMIC DNA]</scope>
    <source>
        <strain evidence="2">ATCC BAA-921 / DSM 16994 / JCM 11577 / YK-1</strain>
    </source>
</reference>
<dbReference type="HOGENOM" id="CLU_2095628_0_0_7"/>
<proteinExistence type="predicted"/>
<dbReference type="RefSeq" id="WP_013449975.1">
    <property type="nucleotide sequence ID" value="NC_014755.1"/>
</dbReference>
<keyword evidence="1" id="KW-0614">Plasmid</keyword>
<dbReference type="OrthoDB" id="5344079at2"/>
<dbReference type="EMBL" id="CP002357">
    <property type="protein sequence ID" value="ADR35363.1"/>
    <property type="molecule type" value="Genomic_DNA"/>
</dbReference>
<geneLocation type="plasmid" evidence="1 2">
    <name>pSULKU02</name>
</geneLocation>
<gene>
    <name evidence="1" type="ordered locus">Sulku_2713</name>
</gene>
<evidence type="ECO:0000313" key="1">
    <source>
        <dbReference type="EMBL" id="ADR35363.1"/>
    </source>
</evidence>
<organism evidence="1 2">
    <name type="scientific">Sulfuricurvum kujiense (strain ATCC BAA-921 / DSM 16994 / JCM 11577 / YK-1)</name>
    <dbReference type="NCBI Taxonomy" id="709032"/>
    <lineage>
        <taxon>Bacteria</taxon>
        <taxon>Pseudomonadati</taxon>
        <taxon>Campylobacterota</taxon>
        <taxon>Epsilonproteobacteria</taxon>
        <taxon>Campylobacterales</taxon>
        <taxon>Sulfurimonadaceae</taxon>
        <taxon>Sulfuricurvum</taxon>
    </lineage>
</organism>
<sequence>MAKGFGGKYFSLQAITATVNATTLHNRAVRTQSCHAYRIYSADASIDESPPDELDILLEALEPFTPKVSRCQCHCNRFYGRRTRCALYLSSLTPKLRFLFRYFHTDTSPPSPLFFS</sequence>
<protein>
    <submittedName>
        <fullName evidence="1">Uncharacterized protein</fullName>
    </submittedName>
</protein>
<dbReference type="AlphaFoldDB" id="E4U3U7"/>
<dbReference type="Proteomes" id="UP000008721">
    <property type="component" value="Plasmid pSULKU02"/>
</dbReference>
<accession>E4U3U7</accession>
<name>E4U3U7_SULKY</name>
<keyword evidence="2" id="KW-1185">Reference proteome</keyword>
<dbReference type="KEGG" id="sku:Sulku_2713"/>
<evidence type="ECO:0000313" key="2">
    <source>
        <dbReference type="Proteomes" id="UP000008721"/>
    </source>
</evidence>